<gene>
    <name evidence="3" type="ORF">POCULU_LOCUS4875</name>
</gene>
<name>A0A9N9AZQ6_9GLOM</name>
<dbReference type="EMBL" id="CAJVPJ010000674">
    <property type="protein sequence ID" value="CAG8548012.1"/>
    <property type="molecule type" value="Genomic_DNA"/>
</dbReference>
<evidence type="ECO:0000313" key="3">
    <source>
        <dbReference type="EMBL" id="CAG8548012.1"/>
    </source>
</evidence>
<dbReference type="AlphaFoldDB" id="A0A9N9AZQ6"/>
<accession>A0A9N9AZQ6</accession>
<feature type="region of interest" description="Disordered" evidence="2">
    <location>
        <begin position="76"/>
        <end position="98"/>
    </location>
</feature>
<proteinExistence type="predicted"/>
<feature type="compositionally biased region" description="Basic and acidic residues" evidence="2">
    <location>
        <begin position="78"/>
        <end position="98"/>
    </location>
</feature>
<sequence>MPRECEYTWTEFQQVLKNVFGERTEPPDVPRKYINDALFEIKCFENEGNCPQESISIWRNRLNDWLNEMTHMRIMRKSNKETRNYRQKPRLPEKKGKAAETDNDDFFIHSEYIGAYGLFISDYKKDFQRVLELKEYKKHSPTAYVTAVTPESTLTKLTNGRRSLNGWIDEAESLNQLNEELDENNDEESEELRLGRLLTQHMELRQIAEQNTKKM</sequence>
<feature type="coiled-coil region" evidence="1">
    <location>
        <begin position="164"/>
        <end position="194"/>
    </location>
</feature>
<protein>
    <submittedName>
        <fullName evidence="3">9101_t:CDS:1</fullName>
    </submittedName>
</protein>
<evidence type="ECO:0000313" key="4">
    <source>
        <dbReference type="Proteomes" id="UP000789572"/>
    </source>
</evidence>
<evidence type="ECO:0000256" key="2">
    <source>
        <dbReference type="SAM" id="MobiDB-lite"/>
    </source>
</evidence>
<keyword evidence="1" id="KW-0175">Coiled coil</keyword>
<reference evidence="3" key="1">
    <citation type="submission" date="2021-06" db="EMBL/GenBank/DDBJ databases">
        <authorList>
            <person name="Kallberg Y."/>
            <person name="Tangrot J."/>
            <person name="Rosling A."/>
        </authorList>
    </citation>
    <scope>NUCLEOTIDE SEQUENCE</scope>
    <source>
        <strain evidence="3">IA702</strain>
    </source>
</reference>
<keyword evidence="4" id="KW-1185">Reference proteome</keyword>
<comment type="caution">
    <text evidence="3">The sequence shown here is derived from an EMBL/GenBank/DDBJ whole genome shotgun (WGS) entry which is preliminary data.</text>
</comment>
<dbReference type="Proteomes" id="UP000789572">
    <property type="component" value="Unassembled WGS sequence"/>
</dbReference>
<organism evidence="3 4">
    <name type="scientific">Paraglomus occultum</name>
    <dbReference type="NCBI Taxonomy" id="144539"/>
    <lineage>
        <taxon>Eukaryota</taxon>
        <taxon>Fungi</taxon>
        <taxon>Fungi incertae sedis</taxon>
        <taxon>Mucoromycota</taxon>
        <taxon>Glomeromycotina</taxon>
        <taxon>Glomeromycetes</taxon>
        <taxon>Paraglomerales</taxon>
        <taxon>Paraglomeraceae</taxon>
        <taxon>Paraglomus</taxon>
    </lineage>
</organism>
<evidence type="ECO:0000256" key="1">
    <source>
        <dbReference type="SAM" id="Coils"/>
    </source>
</evidence>